<dbReference type="Proteomes" id="UP000053328">
    <property type="component" value="Unassembled WGS sequence"/>
</dbReference>
<evidence type="ECO:0000259" key="1">
    <source>
        <dbReference type="Pfam" id="PF02900"/>
    </source>
</evidence>
<dbReference type="OrthoDB" id="5377026at2759"/>
<accession>A0A0D1ZVN7</accession>
<dbReference type="GO" id="GO:0016702">
    <property type="term" value="F:oxidoreductase activity, acting on single donors with incorporation of molecular oxygen, incorporation of two atoms of oxygen"/>
    <property type="evidence" value="ECO:0007669"/>
    <property type="project" value="UniProtKB-ARBA"/>
</dbReference>
<dbReference type="Gene3D" id="3.40.830.10">
    <property type="entry name" value="LigB-like"/>
    <property type="match status" value="1"/>
</dbReference>
<dbReference type="GeneID" id="27331055"/>
<dbReference type="EMBL" id="KN847494">
    <property type="protein sequence ID" value="KIW16782.1"/>
    <property type="molecule type" value="Genomic_DNA"/>
</dbReference>
<dbReference type="GO" id="GO:0008198">
    <property type="term" value="F:ferrous iron binding"/>
    <property type="evidence" value="ECO:0007669"/>
    <property type="project" value="InterPro"/>
</dbReference>
<protein>
    <recommendedName>
        <fullName evidence="1">Extradiol ring-cleavage dioxygenase class III enzyme subunit B domain-containing protein</fullName>
    </recommendedName>
</protein>
<sequence length="342" mass="38381">MGKVVAAVGLSHAPGALAFPETAQPEVRKRTEDATRSLGISLESSQPDVIVAFLDDHFENFFRDLCPSVVMGIADQHVGPADQWMETLRIDKKTIFPGAPALAEKLLGSLVSQGYDVARAGPCEYGNNLLMPWKLMGVEQSLAGVPVIPIFINVFTPPLIPYRRAYTLGEAVRHGIETAWPADTKVAFIATGGLSHWPPYWNPIQGGDPPSDPFLQRIKRYQTEGKAYLKQDPRLFVDFDDYEVEMAKKNEYPLNSKHPLVNWDWDRMFMQKYSAGDIEWMKNLTYEEVEEEAGHGGHEVLNWVAMLGAMKGAQSKMLLYEPVVEWICGMVYQDFCVTEKLN</sequence>
<dbReference type="VEuPathDB" id="FungiDB:PV08_03972"/>
<dbReference type="AlphaFoldDB" id="A0A0D1ZVN7"/>
<feature type="domain" description="Extradiol ring-cleavage dioxygenase class III enzyme subunit B" evidence="1">
    <location>
        <begin position="7"/>
        <end position="327"/>
    </location>
</feature>
<dbReference type="Pfam" id="PF02900">
    <property type="entry name" value="LigB"/>
    <property type="match status" value="1"/>
</dbReference>
<evidence type="ECO:0000313" key="2">
    <source>
        <dbReference type="EMBL" id="KIW16782.1"/>
    </source>
</evidence>
<reference evidence="2 3" key="1">
    <citation type="submission" date="2015-01" db="EMBL/GenBank/DDBJ databases">
        <title>The Genome Sequence of Exophiala spinifera CBS89968.</title>
        <authorList>
            <consortium name="The Broad Institute Genomics Platform"/>
            <person name="Cuomo C."/>
            <person name="de Hoog S."/>
            <person name="Gorbushina A."/>
            <person name="Stielow B."/>
            <person name="Teixiera M."/>
            <person name="Abouelleil A."/>
            <person name="Chapman S.B."/>
            <person name="Priest M."/>
            <person name="Young S.K."/>
            <person name="Wortman J."/>
            <person name="Nusbaum C."/>
            <person name="Birren B."/>
        </authorList>
    </citation>
    <scope>NUCLEOTIDE SEQUENCE [LARGE SCALE GENOMIC DNA]</scope>
    <source>
        <strain evidence="2 3">CBS 89968</strain>
    </source>
</reference>
<proteinExistence type="predicted"/>
<dbReference type="SUPFAM" id="SSF53213">
    <property type="entry name" value="LigB-like"/>
    <property type="match status" value="1"/>
</dbReference>
<dbReference type="RefSeq" id="XP_016236998.1">
    <property type="nucleotide sequence ID" value="XM_016378321.1"/>
</dbReference>
<dbReference type="InterPro" id="IPR004183">
    <property type="entry name" value="Xdiol_dOase_suB"/>
</dbReference>
<dbReference type="HOGENOM" id="CLU_078149_0_0_1"/>
<keyword evidence="3" id="KW-1185">Reference proteome</keyword>
<name>A0A0D1ZVN7_9EURO</name>
<evidence type="ECO:0000313" key="3">
    <source>
        <dbReference type="Proteomes" id="UP000053328"/>
    </source>
</evidence>
<gene>
    <name evidence="2" type="ORF">PV08_03972</name>
</gene>
<organism evidence="2 3">
    <name type="scientific">Exophiala spinifera</name>
    <dbReference type="NCBI Taxonomy" id="91928"/>
    <lineage>
        <taxon>Eukaryota</taxon>
        <taxon>Fungi</taxon>
        <taxon>Dikarya</taxon>
        <taxon>Ascomycota</taxon>
        <taxon>Pezizomycotina</taxon>
        <taxon>Eurotiomycetes</taxon>
        <taxon>Chaetothyriomycetidae</taxon>
        <taxon>Chaetothyriales</taxon>
        <taxon>Herpotrichiellaceae</taxon>
        <taxon>Exophiala</taxon>
    </lineage>
</organism>